<reference evidence="2" key="1">
    <citation type="submission" date="2023-01" db="EMBL/GenBank/DDBJ databases">
        <title>Genome assembly of the deep-sea coral Lophelia pertusa.</title>
        <authorList>
            <person name="Herrera S."/>
            <person name="Cordes E."/>
        </authorList>
    </citation>
    <scope>NUCLEOTIDE SEQUENCE</scope>
    <source>
        <strain evidence="2">USNM1676648</strain>
        <tissue evidence="2">Polyp</tissue>
    </source>
</reference>
<dbReference type="EMBL" id="MU825406">
    <property type="protein sequence ID" value="KAJ7391509.1"/>
    <property type="molecule type" value="Genomic_DNA"/>
</dbReference>
<dbReference type="Proteomes" id="UP001163046">
    <property type="component" value="Unassembled WGS sequence"/>
</dbReference>
<dbReference type="OrthoDB" id="5989504at2759"/>
<name>A0A9X0A4L1_9CNID</name>
<feature type="compositionally biased region" description="Basic and acidic residues" evidence="1">
    <location>
        <begin position="29"/>
        <end position="49"/>
    </location>
</feature>
<evidence type="ECO:0000313" key="3">
    <source>
        <dbReference type="Proteomes" id="UP001163046"/>
    </source>
</evidence>
<comment type="caution">
    <text evidence="2">The sequence shown here is derived from an EMBL/GenBank/DDBJ whole genome shotgun (WGS) entry which is preliminary data.</text>
</comment>
<dbReference type="AlphaFoldDB" id="A0A9X0A4L1"/>
<sequence>MSASPKPSLCTVLPKPCSNRVESDFQEQPTKRVTLEDLRASDQRHDRDVSSGISVKQFPVSGITSTPCKGKGHTVVLPAVPASPIAARKVEETVPDATKTRVQVTVEWRSKTKHNNLHEGLESLGKMLCRGTYKQIAGAVWRNPILKKHVQQLFLQEVDRECTALCSLKNPSCLRSPKKEDLQSFSFKKFNSELESKAPLFSAEYKEK</sequence>
<evidence type="ECO:0000256" key="1">
    <source>
        <dbReference type="SAM" id="MobiDB-lite"/>
    </source>
</evidence>
<accession>A0A9X0A4L1</accession>
<protein>
    <submittedName>
        <fullName evidence="2">Uncharacterized protein</fullName>
    </submittedName>
</protein>
<evidence type="ECO:0000313" key="2">
    <source>
        <dbReference type="EMBL" id="KAJ7391509.1"/>
    </source>
</evidence>
<gene>
    <name evidence="2" type="ORF">OS493_018560</name>
</gene>
<organism evidence="2 3">
    <name type="scientific">Desmophyllum pertusum</name>
    <dbReference type="NCBI Taxonomy" id="174260"/>
    <lineage>
        <taxon>Eukaryota</taxon>
        <taxon>Metazoa</taxon>
        <taxon>Cnidaria</taxon>
        <taxon>Anthozoa</taxon>
        <taxon>Hexacorallia</taxon>
        <taxon>Scleractinia</taxon>
        <taxon>Caryophylliina</taxon>
        <taxon>Caryophylliidae</taxon>
        <taxon>Desmophyllum</taxon>
    </lineage>
</organism>
<proteinExistence type="predicted"/>
<feature type="region of interest" description="Disordered" evidence="1">
    <location>
        <begin position="20"/>
        <end position="50"/>
    </location>
</feature>
<keyword evidence="3" id="KW-1185">Reference proteome</keyword>